<evidence type="ECO:0000313" key="1">
    <source>
        <dbReference type="EMBL" id="KAK6507145.1"/>
    </source>
</evidence>
<dbReference type="EMBL" id="JAVHJL010000003">
    <property type="protein sequence ID" value="KAK6507145.1"/>
    <property type="molecule type" value="Genomic_DNA"/>
</dbReference>
<gene>
    <name evidence="1" type="ORF">TWF481_005594</name>
</gene>
<proteinExistence type="predicted"/>
<dbReference type="AlphaFoldDB" id="A0AAV9WGC5"/>
<sequence length="124" mass="13500">MVSQETHNITIVQSSLSEDNDAIVFGRVIILYVNLKEPMQNTYISIYIRYTLKVAWIGMAPQCNGNPTNIELAPQLKLVDSRVFNDGPNTETNAFCRASAGPAGTSKSLSAALPTIPMSKALLK</sequence>
<reference evidence="1 2" key="1">
    <citation type="submission" date="2023-08" db="EMBL/GenBank/DDBJ databases">
        <authorList>
            <person name="Palmer J.M."/>
        </authorList>
    </citation>
    <scope>NUCLEOTIDE SEQUENCE [LARGE SCALE GENOMIC DNA]</scope>
    <source>
        <strain evidence="1 2">TWF481</strain>
    </source>
</reference>
<dbReference type="Proteomes" id="UP001370758">
    <property type="component" value="Unassembled WGS sequence"/>
</dbReference>
<keyword evidence="2" id="KW-1185">Reference proteome</keyword>
<protein>
    <submittedName>
        <fullName evidence="1">Uncharacterized protein</fullName>
    </submittedName>
</protein>
<accession>A0AAV9WGC5</accession>
<evidence type="ECO:0000313" key="2">
    <source>
        <dbReference type="Proteomes" id="UP001370758"/>
    </source>
</evidence>
<comment type="caution">
    <text evidence="1">The sequence shown here is derived from an EMBL/GenBank/DDBJ whole genome shotgun (WGS) entry which is preliminary data.</text>
</comment>
<organism evidence="1 2">
    <name type="scientific">Arthrobotrys musiformis</name>
    <dbReference type="NCBI Taxonomy" id="47236"/>
    <lineage>
        <taxon>Eukaryota</taxon>
        <taxon>Fungi</taxon>
        <taxon>Dikarya</taxon>
        <taxon>Ascomycota</taxon>
        <taxon>Pezizomycotina</taxon>
        <taxon>Orbiliomycetes</taxon>
        <taxon>Orbiliales</taxon>
        <taxon>Orbiliaceae</taxon>
        <taxon>Arthrobotrys</taxon>
    </lineage>
</organism>
<name>A0AAV9WGC5_9PEZI</name>